<dbReference type="EMBL" id="JARSFG010000035">
    <property type="protein sequence ID" value="MEC1180544.1"/>
    <property type="molecule type" value="Genomic_DNA"/>
</dbReference>
<protein>
    <recommendedName>
        <fullName evidence="4">DUF4181 domain-containing protein</fullName>
    </recommendedName>
</protein>
<keyword evidence="1" id="KW-1133">Transmembrane helix</keyword>
<feature type="transmembrane region" description="Helical" evidence="1">
    <location>
        <begin position="42"/>
        <end position="61"/>
    </location>
</feature>
<feature type="transmembrane region" description="Helical" evidence="1">
    <location>
        <begin position="67"/>
        <end position="87"/>
    </location>
</feature>
<evidence type="ECO:0000256" key="1">
    <source>
        <dbReference type="SAM" id="Phobius"/>
    </source>
</evidence>
<keyword evidence="1" id="KW-0472">Membrane</keyword>
<comment type="caution">
    <text evidence="2">The sequence shown here is derived from an EMBL/GenBank/DDBJ whole genome shotgun (WGS) entry which is preliminary data.</text>
</comment>
<evidence type="ECO:0000313" key="3">
    <source>
        <dbReference type="Proteomes" id="UP001344888"/>
    </source>
</evidence>
<organism evidence="2 3">
    <name type="scientific">Metasolibacillus meyeri</name>
    <dbReference type="NCBI Taxonomy" id="1071052"/>
    <lineage>
        <taxon>Bacteria</taxon>
        <taxon>Bacillati</taxon>
        <taxon>Bacillota</taxon>
        <taxon>Bacilli</taxon>
        <taxon>Bacillales</taxon>
        <taxon>Caryophanaceae</taxon>
        <taxon>Metasolibacillus</taxon>
    </lineage>
</organism>
<dbReference type="RefSeq" id="WP_326125078.1">
    <property type="nucleotide sequence ID" value="NZ_JARSFG010000035.1"/>
</dbReference>
<sequence>MEYIAILIVVILYQWIFIPILKRKVGYIRVEGTMFYQYKTKWQLPFELAVIAAVVLGIVLLTPTLELWSVAFIPIGFIVILVTRGILEKKYDAYLCHHIISFVQALSVMVAFAGIFIYSFFIK</sequence>
<evidence type="ECO:0000313" key="2">
    <source>
        <dbReference type="EMBL" id="MEC1180544.1"/>
    </source>
</evidence>
<keyword evidence="1" id="KW-0812">Transmembrane</keyword>
<dbReference type="Proteomes" id="UP001344888">
    <property type="component" value="Unassembled WGS sequence"/>
</dbReference>
<name>A0AAW9NNX3_9BACL</name>
<reference evidence="2 3" key="1">
    <citation type="submission" date="2023-03" db="EMBL/GenBank/DDBJ databases">
        <title>Bacillus Genome Sequencing.</title>
        <authorList>
            <person name="Dunlap C."/>
        </authorList>
    </citation>
    <scope>NUCLEOTIDE SEQUENCE [LARGE SCALE GENOMIC DNA]</scope>
    <source>
        <strain evidence="2 3">B-59205</strain>
    </source>
</reference>
<proteinExistence type="predicted"/>
<feature type="transmembrane region" description="Helical" evidence="1">
    <location>
        <begin position="6"/>
        <end position="21"/>
    </location>
</feature>
<gene>
    <name evidence="2" type="ORF">P9B03_18950</name>
</gene>
<dbReference type="AlphaFoldDB" id="A0AAW9NNX3"/>
<evidence type="ECO:0008006" key="4">
    <source>
        <dbReference type="Google" id="ProtNLM"/>
    </source>
</evidence>
<accession>A0AAW9NNX3</accession>
<feature type="transmembrane region" description="Helical" evidence="1">
    <location>
        <begin position="99"/>
        <end position="121"/>
    </location>
</feature>
<keyword evidence="3" id="KW-1185">Reference proteome</keyword>